<feature type="transmembrane region" description="Helical" evidence="13">
    <location>
        <begin position="127"/>
        <end position="150"/>
    </location>
</feature>
<evidence type="ECO:0000256" key="10">
    <source>
        <dbReference type="ARBA" id="ARBA00023224"/>
    </source>
</evidence>
<keyword evidence="3 12" id="KW-0919">Taste</keyword>
<feature type="transmembrane region" description="Helical" evidence="13">
    <location>
        <begin position="260"/>
        <end position="280"/>
    </location>
</feature>
<dbReference type="InterPro" id="IPR007960">
    <property type="entry name" value="TAS2R"/>
</dbReference>
<sequence length="297" mass="32949">MASLQITAFLVAAVFLVLGGLIFNGFIATLIIIEWAKCQRLPSIELLLLSLGMSNIFTTVFLTGYFAIVFSLITVRYLVFQILRSCFIFAASCRYTFTAWLCVFYCVKIVNSTQSLFLWWKLRISRLIPRLIVGSLIFSLSISLIAFYSLQDQTQGTTASSVTNATQEETLTLESLKIIIFATATGCPIVLVLLSSTLVVASLYHHVCQMTGKESCLKNPQTEAHIKAAGTVVSLLLLYVLFYVGNILSLLDTLRESGHIFVSIMMLVYSPAQAAILMFVNPKLKQAASRMLLQTKH</sequence>
<reference evidence="14" key="1">
    <citation type="submission" date="2025-05" db="UniProtKB">
        <authorList>
            <consortium name="RefSeq"/>
        </authorList>
    </citation>
    <scope>NUCLEOTIDE SEQUENCE [LARGE SCALE GENOMIC DNA]</scope>
</reference>
<keyword evidence="6 13" id="KW-1133">Transmembrane helix</keyword>
<dbReference type="SUPFAM" id="SSF81321">
    <property type="entry name" value="Family A G protein-coupled receptor-like"/>
    <property type="match status" value="1"/>
</dbReference>
<evidence type="ECO:0000256" key="11">
    <source>
        <dbReference type="RuleBase" id="RU004423"/>
    </source>
</evidence>
<reference evidence="15" key="2">
    <citation type="submission" date="2025-08" db="UniProtKB">
        <authorList>
            <consortium name="RefSeq"/>
        </authorList>
    </citation>
    <scope>IDENTIFICATION</scope>
</reference>
<evidence type="ECO:0000256" key="12">
    <source>
        <dbReference type="RuleBase" id="RU004424"/>
    </source>
</evidence>
<evidence type="ECO:0000256" key="13">
    <source>
        <dbReference type="SAM" id="Phobius"/>
    </source>
</evidence>
<keyword evidence="10 12" id="KW-0807">Transducer</keyword>
<evidence type="ECO:0000256" key="9">
    <source>
        <dbReference type="ARBA" id="ARBA00023170"/>
    </source>
</evidence>
<keyword evidence="5 12" id="KW-0812">Transmembrane</keyword>
<feature type="transmembrane region" description="Helical" evidence="13">
    <location>
        <begin position="82"/>
        <end position="107"/>
    </location>
</feature>
<evidence type="ECO:0000256" key="5">
    <source>
        <dbReference type="ARBA" id="ARBA00022692"/>
    </source>
</evidence>
<accession>A0ABM5FCN9</accession>
<dbReference type="Proteomes" id="UP001652642">
    <property type="component" value="Chromosome 2"/>
</dbReference>
<feature type="transmembrane region" description="Helical" evidence="13">
    <location>
        <begin position="45"/>
        <end position="70"/>
    </location>
</feature>
<gene>
    <name evidence="15" type="primary">LOC140703699</name>
</gene>
<keyword evidence="14" id="KW-1185">Reference proteome</keyword>
<comment type="similarity">
    <text evidence="2 11">Belongs to the G-protein coupled receptor T2R family.</text>
</comment>
<evidence type="ECO:0000256" key="8">
    <source>
        <dbReference type="ARBA" id="ARBA00023136"/>
    </source>
</evidence>
<organism evidence="14 15">
    <name type="scientific">Pogona vitticeps</name>
    <name type="common">central bearded dragon</name>
    <dbReference type="NCBI Taxonomy" id="103695"/>
    <lineage>
        <taxon>Eukaryota</taxon>
        <taxon>Metazoa</taxon>
        <taxon>Chordata</taxon>
        <taxon>Craniata</taxon>
        <taxon>Vertebrata</taxon>
        <taxon>Euteleostomi</taxon>
        <taxon>Lepidosauria</taxon>
        <taxon>Squamata</taxon>
        <taxon>Bifurcata</taxon>
        <taxon>Unidentata</taxon>
        <taxon>Episquamata</taxon>
        <taxon>Toxicofera</taxon>
        <taxon>Iguania</taxon>
        <taxon>Acrodonta</taxon>
        <taxon>Agamidae</taxon>
        <taxon>Amphibolurinae</taxon>
        <taxon>Pogona</taxon>
    </lineage>
</organism>
<dbReference type="Pfam" id="PF05296">
    <property type="entry name" value="TAS2R"/>
    <property type="match status" value="1"/>
</dbReference>
<evidence type="ECO:0000313" key="14">
    <source>
        <dbReference type="Proteomes" id="UP001652642"/>
    </source>
</evidence>
<dbReference type="Gene3D" id="1.20.1070.10">
    <property type="entry name" value="Rhodopsin 7-helix transmembrane proteins"/>
    <property type="match status" value="1"/>
</dbReference>
<keyword evidence="9 12" id="KW-0675">Receptor</keyword>
<evidence type="ECO:0000256" key="2">
    <source>
        <dbReference type="ARBA" id="ARBA00007376"/>
    </source>
</evidence>
<dbReference type="GeneID" id="140703699"/>
<evidence type="ECO:0000313" key="15">
    <source>
        <dbReference type="RefSeq" id="XP_072843163.1"/>
    </source>
</evidence>
<proteinExistence type="inferred from homology"/>
<evidence type="ECO:0000256" key="4">
    <source>
        <dbReference type="ARBA" id="ARBA00022606"/>
    </source>
</evidence>
<protein>
    <recommendedName>
        <fullName evidence="12">Taste receptor type 2</fullName>
    </recommendedName>
</protein>
<dbReference type="PANTHER" id="PTHR11394">
    <property type="entry name" value="TASTE RECEPTOR TYPE 2"/>
    <property type="match status" value="1"/>
</dbReference>
<name>A0ABM5FCN9_9SAUR</name>
<evidence type="ECO:0000256" key="6">
    <source>
        <dbReference type="ARBA" id="ARBA00022989"/>
    </source>
</evidence>
<keyword evidence="8 12" id="KW-0472">Membrane</keyword>
<keyword evidence="7 12" id="KW-0297">G-protein coupled receptor</keyword>
<evidence type="ECO:0000256" key="1">
    <source>
        <dbReference type="ARBA" id="ARBA00004141"/>
    </source>
</evidence>
<evidence type="ECO:0000256" key="3">
    <source>
        <dbReference type="ARBA" id="ARBA00022480"/>
    </source>
</evidence>
<comment type="subcellular location">
    <subcellularLocation>
        <location evidence="1 12">Membrane</location>
        <topology evidence="1 12">Multi-pass membrane protein</topology>
    </subcellularLocation>
</comment>
<feature type="transmembrane region" description="Helical" evidence="13">
    <location>
        <begin position="6"/>
        <end position="33"/>
    </location>
</feature>
<feature type="transmembrane region" description="Helical" evidence="13">
    <location>
        <begin position="225"/>
        <end position="248"/>
    </location>
</feature>
<dbReference type="PANTHER" id="PTHR11394:SF47">
    <property type="entry name" value="TASTE RECEPTOR TYPE 2 MEMBER 40"/>
    <property type="match status" value="1"/>
</dbReference>
<keyword evidence="4 12" id="KW-0716">Sensory transduction</keyword>
<evidence type="ECO:0000256" key="7">
    <source>
        <dbReference type="ARBA" id="ARBA00023040"/>
    </source>
</evidence>
<feature type="transmembrane region" description="Helical" evidence="13">
    <location>
        <begin position="178"/>
        <end position="204"/>
    </location>
</feature>
<dbReference type="RefSeq" id="XP_072843163.1">
    <property type="nucleotide sequence ID" value="XM_072987062.1"/>
</dbReference>